<dbReference type="EMBL" id="BMZM01000001">
    <property type="protein sequence ID" value="GHC18552.1"/>
    <property type="molecule type" value="Genomic_DNA"/>
</dbReference>
<dbReference type="PROSITE" id="PS51724">
    <property type="entry name" value="SPOR"/>
    <property type="match status" value="1"/>
</dbReference>
<sequence>MKYGMRERISGIVIIVALALILLPILFGGSSDEEKRADDSSMIIEQPIEMPQRNVEAPRSPLPASEDSNAEVSDRPEQANQSNQLFPDRQRESAPARSEPSSPQTATRDTSAPRNNDSTAASSSSSRATSSQGTSSSTQRQTPARSDDSSGDPIMAAANRNSTSASQPSGSGGWAVQAGSFGQPENADRLIEQLKAQGFAAYKQPRGELNTVYVGPYGSTEESERARAQLQEKANIKGLIVRREGGQ</sequence>
<feature type="domain" description="SPOR" evidence="2">
    <location>
        <begin position="168"/>
        <end position="243"/>
    </location>
</feature>
<feature type="compositionally biased region" description="Polar residues" evidence="1">
    <location>
        <begin position="104"/>
        <end position="117"/>
    </location>
</feature>
<dbReference type="Proteomes" id="UP000604243">
    <property type="component" value="Unassembled WGS sequence"/>
</dbReference>
<gene>
    <name evidence="3" type="ORF">GCM10010082_07450</name>
</gene>
<evidence type="ECO:0000256" key="1">
    <source>
        <dbReference type="SAM" id="MobiDB-lite"/>
    </source>
</evidence>
<evidence type="ECO:0000313" key="3">
    <source>
        <dbReference type="EMBL" id="GHC18552.1"/>
    </source>
</evidence>
<proteinExistence type="predicted"/>
<comment type="caution">
    <text evidence="3">The sequence shown here is derived from an EMBL/GenBank/DDBJ whole genome shotgun (WGS) entry which is preliminary data.</text>
</comment>
<dbReference type="PANTHER" id="PTHR38687:SF1">
    <property type="entry name" value="CELL DIVISION PROTEIN DEDD"/>
    <property type="match status" value="1"/>
</dbReference>
<dbReference type="PANTHER" id="PTHR38687">
    <property type="entry name" value="CELL DIVISION PROTEIN DEDD-RELATED"/>
    <property type="match status" value="1"/>
</dbReference>
<dbReference type="Gene3D" id="3.30.70.1070">
    <property type="entry name" value="Sporulation related repeat"/>
    <property type="match status" value="1"/>
</dbReference>
<name>A0ABQ3FCX2_9GAMM</name>
<dbReference type="SUPFAM" id="SSF110997">
    <property type="entry name" value="Sporulation related repeat"/>
    <property type="match status" value="1"/>
</dbReference>
<evidence type="ECO:0000259" key="2">
    <source>
        <dbReference type="PROSITE" id="PS51724"/>
    </source>
</evidence>
<dbReference type="InterPro" id="IPR052521">
    <property type="entry name" value="Cell_div_SPOR-domain"/>
</dbReference>
<feature type="compositionally biased region" description="Low complexity" evidence="1">
    <location>
        <begin position="118"/>
        <end position="142"/>
    </location>
</feature>
<accession>A0ABQ3FCX2</accession>
<evidence type="ECO:0000313" key="4">
    <source>
        <dbReference type="Proteomes" id="UP000604243"/>
    </source>
</evidence>
<dbReference type="RefSeq" id="WP_189515215.1">
    <property type="nucleotide sequence ID" value="NZ_BMZM01000001.1"/>
</dbReference>
<feature type="compositionally biased region" description="Polar residues" evidence="1">
    <location>
        <begin position="159"/>
        <end position="169"/>
    </location>
</feature>
<organism evidence="3 4">
    <name type="scientific">Kushneria pakistanensis</name>
    <dbReference type="NCBI Taxonomy" id="1508770"/>
    <lineage>
        <taxon>Bacteria</taxon>
        <taxon>Pseudomonadati</taxon>
        <taxon>Pseudomonadota</taxon>
        <taxon>Gammaproteobacteria</taxon>
        <taxon>Oceanospirillales</taxon>
        <taxon>Halomonadaceae</taxon>
        <taxon>Kushneria</taxon>
    </lineage>
</organism>
<keyword evidence="4" id="KW-1185">Reference proteome</keyword>
<dbReference type="InterPro" id="IPR036680">
    <property type="entry name" value="SPOR-like_sf"/>
</dbReference>
<feature type="region of interest" description="Disordered" evidence="1">
    <location>
        <begin position="30"/>
        <end position="181"/>
    </location>
</feature>
<dbReference type="Pfam" id="PF05036">
    <property type="entry name" value="SPOR"/>
    <property type="match status" value="1"/>
</dbReference>
<reference evidence="4" key="1">
    <citation type="journal article" date="2019" name="Int. J. Syst. Evol. Microbiol.">
        <title>The Global Catalogue of Microorganisms (GCM) 10K type strain sequencing project: providing services to taxonomists for standard genome sequencing and annotation.</title>
        <authorList>
            <consortium name="The Broad Institute Genomics Platform"/>
            <consortium name="The Broad Institute Genome Sequencing Center for Infectious Disease"/>
            <person name="Wu L."/>
            <person name="Ma J."/>
        </authorList>
    </citation>
    <scope>NUCLEOTIDE SEQUENCE [LARGE SCALE GENOMIC DNA]</scope>
    <source>
        <strain evidence="4">KCTC 42082</strain>
    </source>
</reference>
<protein>
    <recommendedName>
        <fullName evidence="2">SPOR domain-containing protein</fullName>
    </recommendedName>
</protein>
<dbReference type="InterPro" id="IPR007730">
    <property type="entry name" value="SPOR-like_dom"/>
</dbReference>